<feature type="domain" description="Peptidase A1" evidence="6">
    <location>
        <begin position="192"/>
        <end position="514"/>
    </location>
</feature>
<feature type="compositionally biased region" description="Polar residues" evidence="4">
    <location>
        <begin position="127"/>
        <end position="151"/>
    </location>
</feature>
<feature type="disulfide bond" evidence="3">
    <location>
        <begin position="439"/>
        <end position="476"/>
    </location>
</feature>
<feature type="signal peptide" evidence="5">
    <location>
        <begin position="1"/>
        <end position="18"/>
    </location>
</feature>
<reference evidence="7" key="2">
    <citation type="submission" date="2023-06" db="EMBL/GenBank/DDBJ databases">
        <authorList>
            <consortium name="Lawrence Berkeley National Laboratory"/>
            <person name="Mondo S.J."/>
            <person name="Hensen N."/>
            <person name="Bonometti L."/>
            <person name="Westerberg I."/>
            <person name="Brannstrom I.O."/>
            <person name="Guillou S."/>
            <person name="Cros-Aarteil S."/>
            <person name="Calhoun S."/>
            <person name="Haridas S."/>
            <person name="Kuo A."/>
            <person name="Pangilinan J."/>
            <person name="Riley R."/>
            <person name="Labutti K."/>
            <person name="Andreopoulos B."/>
            <person name="Lipzen A."/>
            <person name="Chen C."/>
            <person name="Yanf M."/>
            <person name="Daum C."/>
            <person name="Ng V."/>
            <person name="Clum A."/>
            <person name="Steindorff A."/>
            <person name="Ohm R."/>
            <person name="Martin F."/>
            <person name="Silar P."/>
            <person name="Natvig D."/>
            <person name="Lalanne C."/>
            <person name="Gautier V."/>
            <person name="Ament-Velasquez S.L."/>
            <person name="Kruys A."/>
            <person name="Hutchinson M.I."/>
            <person name="Powell A.J."/>
            <person name="Barry K."/>
            <person name="Miller A.N."/>
            <person name="Grigoriev I.V."/>
            <person name="Debuchy R."/>
            <person name="Gladieux P."/>
            <person name="Thoren M.H."/>
            <person name="Johannesson H."/>
        </authorList>
    </citation>
    <scope>NUCLEOTIDE SEQUENCE</scope>
    <source>
        <strain evidence="7">PSN324</strain>
    </source>
</reference>
<feature type="chain" id="PRO_5043776525" evidence="5">
    <location>
        <begin position="19"/>
        <end position="540"/>
    </location>
</feature>
<dbReference type="PRINTS" id="PR00792">
    <property type="entry name" value="PEPSIN"/>
</dbReference>
<feature type="active site" evidence="2">
    <location>
        <position position="405"/>
    </location>
</feature>
<proteinExistence type="inferred from homology"/>
<evidence type="ECO:0000256" key="5">
    <source>
        <dbReference type="SAM" id="SignalP"/>
    </source>
</evidence>
<dbReference type="GO" id="GO:0006508">
    <property type="term" value="P:proteolysis"/>
    <property type="evidence" value="ECO:0007669"/>
    <property type="project" value="InterPro"/>
</dbReference>
<dbReference type="PROSITE" id="PS51767">
    <property type="entry name" value="PEPTIDASE_A1"/>
    <property type="match status" value="1"/>
</dbReference>
<keyword evidence="8" id="KW-1185">Reference proteome</keyword>
<protein>
    <submittedName>
        <fullName evidence="7">Candidapepsin-1</fullName>
    </submittedName>
</protein>
<dbReference type="GO" id="GO:0004190">
    <property type="term" value="F:aspartic-type endopeptidase activity"/>
    <property type="evidence" value="ECO:0007669"/>
    <property type="project" value="InterPro"/>
</dbReference>
<feature type="region of interest" description="Disordered" evidence="4">
    <location>
        <begin position="82"/>
        <end position="171"/>
    </location>
</feature>
<dbReference type="InterPro" id="IPR001461">
    <property type="entry name" value="Aspartic_peptidase_A1"/>
</dbReference>
<organism evidence="7 8">
    <name type="scientific">Cladorrhinum samala</name>
    <dbReference type="NCBI Taxonomy" id="585594"/>
    <lineage>
        <taxon>Eukaryota</taxon>
        <taxon>Fungi</taxon>
        <taxon>Dikarya</taxon>
        <taxon>Ascomycota</taxon>
        <taxon>Pezizomycotina</taxon>
        <taxon>Sordariomycetes</taxon>
        <taxon>Sordariomycetidae</taxon>
        <taxon>Sordariales</taxon>
        <taxon>Podosporaceae</taxon>
        <taxon>Cladorrhinum</taxon>
    </lineage>
</organism>
<name>A0AAV9HPC1_9PEZI</name>
<comment type="caution">
    <text evidence="7">The sequence shown here is derived from an EMBL/GenBank/DDBJ whole genome shotgun (WGS) entry which is preliminary data.</text>
</comment>
<gene>
    <name evidence="7" type="ORF">QBC42DRAFT_328978</name>
</gene>
<reference evidence="7" key="1">
    <citation type="journal article" date="2023" name="Mol. Phylogenet. Evol.">
        <title>Genome-scale phylogeny and comparative genomics of the fungal order Sordariales.</title>
        <authorList>
            <person name="Hensen N."/>
            <person name="Bonometti L."/>
            <person name="Westerberg I."/>
            <person name="Brannstrom I.O."/>
            <person name="Guillou S."/>
            <person name="Cros-Aarteil S."/>
            <person name="Calhoun S."/>
            <person name="Haridas S."/>
            <person name="Kuo A."/>
            <person name="Mondo S."/>
            <person name="Pangilinan J."/>
            <person name="Riley R."/>
            <person name="LaButti K."/>
            <person name="Andreopoulos B."/>
            <person name="Lipzen A."/>
            <person name="Chen C."/>
            <person name="Yan M."/>
            <person name="Daum C."/>
            <person name="Ng V."/>
            <person name="Clum A."/>
            <person name="Steindorff A."/>
            <person name="Ohm R.A."/>
            <person name="Martin F."/>
            <person name="Silar P."/>
            <person name="Natvig D.O."/>
            <person name="Lalanne C."/>
            <person name="Gautier V."/>
            <person name="Ament-Velasquez S.L."/>
            <person name="Kruys A."/>
            <person name="Hutchinson M.I."/>
            <person name="Powell A.J."/>
            <person name="Barry K."/>
            <person name="Miller A.N."/>
            <person name="Grigoriev I.V."/>
            <person name="Debuchy R."/>
            <person name="Gladieux P."/>
            <person name="Hiltunen Thoren M."/>
            <person name="Johannesson H."/>
        </authorList>
    </citation>
    <scope>NUCLEOTIDE SEQUENCE</scope>
    <source>
        <strain evidence="7">PSN324</strain>
    </source>
</reference>
<keyword evidence="3" id="KW-1015">Disulfide bond</keyword>
<comment type="similarity">
    <text evidence="1">Belongs to the peptidase A1 family.</text>
</comment>
<accession>A0AAV9HPC1</accession>
<keyword evidence="5" id="KW-0732">Signal</keyword>
<feature type="compositionally biased region" description="Low complexity" evidence="4">
    <location>
        <begin position="100"/>
        <end position="126"/>
    </location>
</feature>
<dbReference type="EMBL" id="MU864985">
    <property type="protein sequence ID" value="KAK4461709.1"/>
    <property type="molecule type" value="Genomic_DNA"/>
</dbReference>
<dbReference type="Pfam" id="PF00026">
    <property type="entry name" value="Asp"/>
    <property type="match status" value="1"/>
</dbReference>
<dbReference type="Proteomes" id="UP001321749">
    <property type="component" value="Unassembled WGS sequence"/>
</dbReference>
<evidence type="ECO:0000313" key="8">
    <source>
        <dbReference type="Proteomes" id="UP001321749"/>
    </source>
</evidence>
<evidence type="ECO:0000313" key="7">
    <source>
        <dbReference type="EMBL" id="KAK4461709.1"/>
    </source>
</evidence>
<dbReference type="AlphaFoldDB" id="A0AAV9HPC1"/>
<dbReference type="Gene3D" id="2.40.70.10">
    <property type="entry name" value="Acid Proteases"/>
    <property type="match status" value="2"/>
</dbReference>
<evidence type="ECO:0000256" key="1">
    <source>
        <dbReference type="ARBA" id="ARBA00007447"/>
    </source>
</evidence>
<dbReference type="PANTHER" id="PTHR47966:SF65">
    <property type="entry name" value="ASPARTIC-TYPE ENDOPEPTIDASE"/>
    <property type="match status" value="1"/>
</dbReference>
<evidence type="ECO:0000256" key="4">
    <source>
        <dbReference type="SAM" id="MobiDB-lite"/>
    </source>
</evidence>
<evidence type="ECO:0000259" key="6">
    <source>
        <dbReference type="PROSITE" id="PS51767"/>
    </source>
</evidence>
<dbReference type="InterPro" id="IPR021109">
    <property type="entry name" value="Peptidase_aspartic_dom_sf"/>
</dbReference>
<dbReference type="PANTHER" id="PTHR47966">
    <property type="entry name" value="BETA-SITE APP-CLEAVING ENZYME, ISOFORM A-RELATED"/>
    <property type="match status" value="1"/>
</dbReference>
<feature type="active site" evidence="2">
    <location>
        <position position="210"/>
    </location>
</feature>
<feature type="compositionally biased region" description="Low complexity" evidence="4">
    <location>
        <begin position="152"/>
        <end position="163"/>
    </location>
</feature>
<evidence type="ECO:0000256" key="3">
    <source>
        <dbReference type="PIRSR" id="PIRSR601461-2"/>
    </source>
</evidence>
<dbReference type="SUPFAM" id="SSF50630">
    <property type="entry name" value="Acid proteases"/>
    <property type="match status" value="1"/>
</dbReference>
<feature type="region of interest" description="Disordered" evidence="4">
    <location>
        <begin position="24"/>
        <end position="52"/>
    </location>
</feature>
<dbReference type="InterPro" id="IPR033121">
    <property type="entry name" value="PEPTIDASE_A1"/>
</dbReference>
<sequence length="540" mass="59242">MLANAVFSFLICLSVCHGAVLHSRDSPEPGPGSSQDGSDGLGDKIPRPRKPTYLRYPVSRHKFNGTGKWRWGWHWSPPADFSQGPRPWQTESPFRPTQDPSQSSSRRWRPPISSSWPGGSWPTVSPTSLSGVTNQPPWLGPTASSLSTLIRSSPTQSTSLSPTEDPAVPVHRRATDRRWGWTSLEELGGIAYIIQLEIGTPPQKVRVFVDTGSYELWVNPRCSTSASAALCQSYGSYLPTKSNSSTHIGGNFAVTYGTGAVRGSYWSDVMNIAMFQIPKVQFAVASDSNYTFAGILGLGYAYGYSVEYPTVLNLMVAQKMINAPIFSLGLGGDGDGFSEIIFGGINRWKFAGPLVPVSIWPPVSQQDPRWVQYWVNVTSVGMSKPNEAPIIYTPRDNFNMPTLIDTGSTLSYIREDLVATIGQQFRATVDEAGNYFVDCAYRDQPGTVDFGFNRGGMVINVRYKDFIYQQYPGGKCMLGVQPADVGSTNYVLGDTFIRGAYLVFDQQSDTVWMNQYYNCGDGVVTVGQTPMDTKNVIGAC</sequence>
<evidence type="ECO:0000256" key="2">
    <source>
        <dbReference type="PIRSR" id="PIRSR601461-1"/>
    </source>
</evidence>